<accession>A0ABU1IN88</accession>
<keyword evidence="3" id="KW-0676">Redox-active center</keyword>
<keyword evidence="2" id="KW-1015">Disulfide bond</keyword>
<dbReference type="CDD" id="cd02947">
    <property type="entry name" value="TRX_family"/>
    <property type="match status" value="1"/>
</dbReference>
<sequence length="110" mass="12848">MKQLDSNSFHPFIENGWKVVEFRAQWCFDCKRVAYSLPDLEEKYVSVFEMGELDVDESRAIPEAYGVKGVPAFLIFRDGREVARLMSKEAKREENIVRFFSEQFEESPLG</sequence>
<evidence type="ECO:0000256" key="2">
    <source>
        <dbReference type="ARBA" id="ARBA00023157"/>
    </source>
</evidence>
<dbReference type="InterPro" id="IPR036249">
    <property type="entry name" value="Thioredoxin-like_sf"/>
</dbReference>
<gene>
    <name evidence="5" type="ORF">JOE21_001637</name>
</gene>
<protein>
    <submittedName>
        <fullName evidence="5">Thioredoxin-like negative regulator of GroEL</fullName>
    </submittedName>
</protein>
<dbReference type="RefSeq" id="WP_309864583.1">
    <property type="nucleotide sequence ID" value="NZ_JAVDQG010000003.1"/>
</dbReference>
<evidence type="ECO:0000256" key="3">
    <source>
        <dbReference type="ARBA" id="ARBA00023284"/>
    </source>
</evidence>
<dbReference type="Gene3D" id="3.40.30.10">
    <property type="entry name" value="Glutaredoxin"/>
    <property type="match status" value="1"/>
</dbReference>
<keyword evidence="6" id="KW-1185">Reference proteome</keyword>
<proteinExistence type="inferred from homology"/>
<name>A0ABU1IN88_9BACL</name>
<comment type="caution">
    <text evidence="5">The sequence shown here is derived from an EMBL/GenBank/DDBJ whole genome shotgun (WGS) entry which is preliminary data.</text>
</comment>
<dbReference type="EMBL" id="JAVDQG010000003">
    <property type="protein sequence ID" value="MDR6225639.1"/>
    <property type="molecule type" value="Genomic_DNA"/>
</dbReference>
<dbReference type="SUPFAM" id="SSF52833">
    <property type="entry name" value="Thioredoxin-like"/>
    <property type="match status" value="1"/>
</dbReference>
<evidence type="ECO:0000313" key="5">
    <source>
        <dbReference type="EMBL" id="MDR6225639.1"/>
    </source>
</evidence>
<dbReference type="PANTHER" id="PTHR45663:SF11">
    <property type="entry name" value="GEO12009P1"/>
    <property type="match status" value="1"/>
</dbReference>
<dbReference type="Pfam" id="PF00085">
    <property type="entry name" value="Thioredoxin"/>
    <property type="match status" value="1"/>
</dbReference>
<evidence type="ECO:0000313" key="6">
    <source>
        <dbReference type="Proteomes" id="UP001185012"/>
    </source>
</evidence>
<dbReference type="PANTHER" id="PTHR45663">
    <property type="entry name" value="GEO12009P1"/>
    <property type="match status" value="1"/>
</dbReference>
<organism evidence="5 6">
    <name type="scientific">Desmospora profundinema</name>
    <dbReference type="NCBI Taxonomy" id="1571184"/>
    <lineage>
        <taxon>Bacteria</taxon>
        <taxon>Bacillati</taxon>
        <taxon>Bacillota</taxon>
        <taxon>Bacilli</taxon>
        <taxon>Bacillales</taxon>
        <taxon>Thermoactinomycetaceae</taxon>
        <taxon>Desmospora</taxon>
    </lineage>
</organism>
<dbReference type="InterPro" id="IPR013766">
    <property type="entry name" value="Thioredoxin_domain"/>
</dbReference>
<comment type="similarity">
    <text evidence="1">Belongs to the thioredoxin family.</text>
</comment>
<dbReference type="Proteomes" id="UP001185012">
    <property type="component" value="Unassembled WGS sequence"/>
</dbReference>
<feature type="domain" description="Thioredoxin" evidence="4">
    <location>
        <begin position="1"/>
        <end position="105"/>
    </location>
</feature>
<evidence type="ECO:0000259" key="4">
    <source>
        <dbReference type="PROSITE" id="PS51352"/>
    </source>
</evidence>
<dbReference type="PROSITE" id="PS51352">
    <property type="entry name" value="THIOREDOXIN_2"/>
    <property type="match status" value="1"/>
</dbReference>
<reference evidence="5 6" key="1">
    <citation type="submission" date="2023-07" db="EMBL/GenBank/DDBJ databases">
        <title>Genomic Encyclopedia of Type Strains, Phase IV (KMG-IV): sequencing the most valuable type-strain genomes for metagenomic binning, comparative biology and taxonomic classification.</title>
        <authorList>
            <person name="Goeker M."/>
        </authorList>
    </citation>
    <scope>NUCLEOTIDE SEQUENCE [LARGE SCALE GENOMIC DNA]</scope>
    <source>
        <strain evidence="5 6">DSM 45903</strain>
    </source>
</reference>
<evidence type="ECO:0000256" key="1">
    <source>
        <dbReference type="ARBA" id="ARBA00008987"/>
    </source>
</evidence>